<dbReference type="PANTHER" id="PTHR31793">
    <property type="entry name" value="4-HYDROXYBENZOYL-COA THIOESTERASE FAMILY MEMBER"/>
    <property type="match status" value="1"/>
</dbReference>
<dbReference type="NCBIfam" id="TIGR00051">
    <property type="entry name" value="YbgC/FadM family acyl-CoA thioesterase"/>
    <property type="match status" value="1"/>
</dbReference>
<dbReference type="PIRSF" id="PIRSF003230">
    <property type="entry name" value="YbgC"/>
    <property type="match status" value="1"/>
</dbReference>
<dbReference type="Pfam" id="PF13279">
    <property type="entry name" value="4HBT_2"/>
    <property type="match status" value="1"/>
</dbReference>
<reference evidence="3 4" key="1">
    <citation type="submission" date="2020-08" db="EMBL/GenBank/DDBJ databases">
        <title>Genomic Encyclopedia of Type Strains, Phase IV (KMG-IV): sequencing the most valuable type-strain genomes for metagenomic binning, comparative biology and taxonomic classification.</title>
        <authorList>
            <person name="Goeker M."/>
        </authorList>
    </citation>
    <scope>NUCLEOTIDE SEQUENCE [LARGE SCALE GENOMIC DNA]</scope>
    <source>
        <strain evidence="3 4">DSM 25895</strain>
    </source>
</reference>
<evidence type="ECO:0000313" key="4">
    <source>
        <dbReference type="Proteomes" id="UP000562254"/>
    </source>
</evidence>
<dbReference type="Proteomes" id="UP000562254">
    <property type="component" value="Unassembled WGS sequence"/>
</dbReference>
<dbReference type="InterPro" id="IPR029069">
    <property type="entry name" value="HotDog_dom_sf"/>
</dbReference>
<dbReference type="AlphaFoldDB" id="A0A840XQ20"/>
<dbReference type="InterPro" id="IPR006684">
    <property type="entry name" value="YbgC/YbaW"/>
</dbReference>
<dbReference type="PANTHER" id="PTHR31793:SF27">
    <property type="entry name" value="NOVEL THIOESTERASE SUPERFAMILY DOMAIN AND SAPOSIN A-TYPE DOMAIN CONTAINING PROTEIN (0610012H03RIK)"/>
    <property type="match status" value="1"/>
</dbReference>
<comment type="caution">
    <text evidence="3">The sequence shown here is derived from an EMBL/GenBank/DDBJ whole genome shotgun (WGS) entry which is preliminary data.</text>
</comment>
<keyword evidence="2 3" id="KW-0378">Hydrolase</keyword>
<comment type="similarity">
    <text evidence="1">Belongs to the 4-hydroxybenzoyl-CoA thioesterase family.</text>
</comment>
<evidence type="ECO:0000256" key="1">
    <source>
        <dbReference type="ARBA" id="ARBA00005953"/>
    </source>
</evidence>
<dbReference type="Gene3D" id="3.10.129.10">
    <property type="entry name" value="Hotdog Thioesterase"/>
    <property type="match status" value="1"/>
</dbReference>
<evidence type="ECO:0000256" key="2">
    <source>
        <dbReference type="ARBA" id="ARBA00022801"/>
    </source>
</evidence>
<accession>A0A840XQ20</accession>
<dbReference type="SUPFAM" id="SSF54637">
    <property type="entry name" value="Thioesterase/thiol ester dehydrase-isomerase"/>
    <property type="match status" value="1"/>
</dbReference>
<sequence length="153" mass="16981">MDGAAPRLPCRADFRFFLAHRVRYVELDTQGIVFNAHYLTWYDEAVSDYIRAAGWDYQAEVKASGADFHVVRGLVEYKVAIGRAARLEIGARCTRIGRSSIAFQPAVFAAGEDTLHATGEIVWVLTDQATRRPVPVPGRLRALLSAFEGRDLG</sequence>
<proteinExistence type="inferred from homology"/>
<gene>
    <name evidence="3" type="ORF">FHS88_002848</name>
</gene>
<name>A0A840XQ20_9PROT</name>
<keyword evidence="4" id="KW-1185">Reference proteome</keyword>
<dbReference type="CDD" id="cd00586">
    <property type="entry name" value="4HBT"/>
    <property type="match status" value="1"/>
</dbReference>
<organism evidence="3 4">
    <name type="scientific">Neoroseomonas alkaliterrae</name>
    <dbReference type="NCBI Taxonomy" id="1452450"/>
    <lineage>
        <taxon>Bacteria</taxon>
        <taxon>Pseudomonadati</taxon>
        <taxon>Pseudomonadota</taxon>
        <taxon>Alphaproteobacteria</taxon>
        <taxon>Acetobacterales</taxon>
        <taxon>Acetobacteraceae</taxon>
        <taxon>Neoroseomonas</taxon>
    </lineage>
</organism>
<dbReference type="EC" id="3.1.2.-" evidence="3"/>
<dbReference type="EMBL" id="JACIJE010000008">
    <property type="protein sequence ID" value="MBB5690708.1"/>
    <property type="molecule type" value="Genomic_DNA"/>
</dbReference>
<evidence type="ECO:0000313" key="3">
    <source>
        <dbReference type="EMBL" id="MBB5690708.1"/>
    </source>
</evidence>
<dbReference type="InterPro" id="IPR050563">
    <property type="entry name" value="4-hydroxybenzoyl-CoA_TE"/>
</dbReference>
<dbReference type="RefSeq" id="WP_184485796.1">
    <property type="nucleotide sequence ID" value="NZ_JAAEDJ010000017.1"/>
</dbReference>
<dbReference type="GO" id="GO:0047617">
    <property type="term" value="F:fatty acyl-CoA hydrolase activity"/>
    <property type="evidence" value="ECO:0007669"/>
    <property type="project" value="TreeGrafter"/>
</dbReference>
<protein>
    <submittedName>
        <fullName evidence="3">Acyl-CoA thioester hydrolase</fullName>
        <ecNumber evidence="3">3.1.2.-</ecNumber>
    </submittedName>
</protein>